<dbReference type="GO" id="GO:0016705">
    <property type="term" value="F:oxidoreductase activity, acting on paired donors, with incorporation or reduction of molecular oxygen"/>
    <property type="evidence" value="ECO:0007669"/>
    <property type="project" value="InterPro"/>
</dbReference>
<accession>A0A318ZI10</accession>
<sequence>MSEPIVVLALLMGALASYLLLFSRKSAHGPLTGSKLDVDAGEDTITMLRRSTLATRLARPGAPIMKRLFSVSNPFVCDSAAVQSSYRQAVYKAIAQVDDRAWVAVARTVARAAKPLLCRRSWPNGTDTITADLRHMSLNTSLAAVLKTFFDIDDVPHEQLSWIAYEIHHVMHHGKLFLLTGASVHEIPEDLLRRVDALIQTLQNLFTEHQVSTELAQTILYSVSGSPDDFNPLNLLIPAFEAPWRANLYTILSVLQPGPSSPDYLLALRGCPAAHPLPPLAQAIAYESLRLYPPVRRVSRIPRFVDIEAIQRDPVHWGSTAQRFDSSRFLKADGKHVRSSLVGSQQFAWIPFAAGAMKCPSSRVFSARMIVVVVGEILRHLFPGDSPPDWEMTGEEWDAAARRGDVLRSGRNEYNGVNVVSILR</sequence>
<dbReference type="EMBL" id="KZ821225">
    <property type="protein sequence ID" value="PYH47129.1"/>
    <property type="molecule type" value="Genomic_DNA"/>
</dbReference>
<name>A0A318ZI10_9EURO</name>
<keyword evidence="2" id="KW-1185">Reference proteome</keyword>
<dbReference type="SUPFAM" id="SSF48264">
    <property type="entry name" value="Cytochrome P450"/>
    <property type="match status" value="1"/>
</dbReference>
<dbReference type="GO" id="GO:0005506">
    <property type="term" value="F:iron ion binding"/>
    <property type="evidence" value="ECO:0007669"/>
    <property type="project" value="InterPro"/>
</dbReference>
<dbReference type="RefSeq" id="XP_025433111.1">
    <property type="nucleotide sequence ID" value="XM_025576311.1"/>
</dbReference>
<dbReference type="GO" id="GO:0020037">
    <property type="term" value="F:heme binding"/>
    <property type="evidence" value="ECO:0007669"/>
    <property type="project" value="InterPro"/>
</dbReference>
<dbReference type="AlphaFoldDB" id="A0A318ZI10"/>
<evidence type="ECO:0008006" key="3">
    <source>
        <dbReference type="Google" id="ProtNLM"/>
    </source>
</evidence>
<organism evidence="1 2">
    <name type="scientific">Aspergillus saccharolyticus JOP 1030-1</name>
    <dbReference type="NCBI Taxonomy" id="1450539"/>
    <lineage>
        <taxon>Eukaryota</taxon>
        <taxon>Fungi</taxon>
        <taxon>Dikarya</taxon>
        <taxon>Ascomycota</taxon>
        <taxon>Pezizomycotina</taxon>
        <taxon>Eurotiomycetes</taxon>
        <taxon>Eurotiomycetidae</taxon>
        <taxon>Eurotiales</taxon>
        <taxon>Aspergillaceae</taxon>
        <taxon>Aspergillus</taxon>
        <taxon>Aspergillus subgen. Circumdati</taxon>
    </lineage>
</organism>
<dbReference type="GeneID" id="37077540"/>
<protein>
    <recommendedName>
        <fullName evidence="3">Cytochrome P450</fullName>
    </recommendedName>
</protein>
<dbReference type="STRING" id="1450539.A0A318ZI10"/>
<dbReference type="Proteomes" id="UP000248349">
    <property type="component" value="Unassembled WGS sequence"/>
</dbReference>
<dbReference type="OrthoDB" id="1470350at2759"/>
<dbReference type="InterPro" id="IPR001128">
    <property type="entry name" value="Cyt_P450"/>
</dbReference>
<dbReference type="Pfam" id="PF00067">
    <property type="entry name" value="p450"/>
    <property type="match status" value="1"/>
</dbReference>
<dbReference type="GO" id="GO:0004497">
    <property type="term" value="F:monooxygenase activity"/>
    <property type="evidence" value="ECO:0007669"/>
    <property type="project" value="InterPro"/>
</dbReference>
<proteinExistence type="predicted"/>
<reference evidence="1 2" key="1">
    <citation type="submission" date="2016-12" db="EMBL/GenBank/DDBJ databases">
        <title>The genomes of Aspergillus section Nigri reveals drivers in fungal speciation.</title>
        <authorList>
            <consortium name="DOE Joint Genome Institute"/>
            <person name="Vesth T.C."/>
            <person name="Nybo J."/>
            <person name="Theobald S."/>
            <person name="Brandl J."/>
            <person name="Frisvad J.C."/>
            <person name="Nielsen K.F."/>
            <person name="Lyhne E.K."/>
            <person name="Kogle M.E."/>
            <person name="Kuo A."/>
            <person name="Riley R."/>
            <person name="Clum A."/>
            <person name="Nolan M."/>
            <person name="Lipzen A."/>
            <person name="Salamov A."/>
            <person name="Henrissat B."/>
            <person name="Wiebenga A."/>
            <person name="De Vries R.P."/>
            <person name="Grigoriev I.V."/>
            <person name="Mortensen U.H."/>
            <person name="Andersen M.R."/>
            <person name="Baker S.E."/>
        </authorList>
    </citation>
    <scope>NUCLEOTIDE SEQUENCE [LARGE SCALE GENOMIC DNA]</scope>
    <source>
        <strain evidence="1 2">JOP 1030-1</strain>
    </source>
</reference>
<gene>
    <name evidence="1" type="ORF">BP01DRAFT_364139</name>
</gene>
<dbReference type="Gene3D" id="1.10.630.10">
    <property type="entry name" value="Cytochrome P450"/>
    <property type="match status" value="1"/>
</dbReference>
<evidence type="ECO:0000313" key="2">
    <source>
        <dbReference type="Proteomes" id="UP000248349"/>
    </source>
</evidence>
<evidence type="ECO:0000313" key="1">
    <source>
        <dbReference type="EMBL" id="PYH47129.1"/>
    </source>
</evidence>
<dbReference type="InterPro" id="IPR036396">
    <property type="entry name" value="Cyt_P450_sf"/>
</dbReference>